<organism evidence="1 2">
    <name type="scientific">Desulfomonile tiedjei</name>
    <dbReference type="NCBI Taxonomy" id="2358"/>
    <lineage>
        <taxon>Bacteria</taxon>
        <taxon>Pseudomonadati</taxon>
        <taxon>Thermodesulfobacteriota</taxon>
        <taxon>Desulfomonilia</taxon>
        <taxon>Desulfomonilales</taxon>
        <taxon>Desulfomonilaceae</taxon>
        <taxon>Desulfomonile</taxon>
    </lineage>
</organism>
<evidence type="ECO:0000313" key="1">
    <source>
        <dbReference type="EMBL" id="MBI5251823.1"/>
    </source>
</evidence>
<proteinExistence type="predicted"/>
<accession>A0A9D6V6X8</accession>
<reference evidence="1" key="1">
    <citation type="submission" date="2020-07" db="EMBL/GenBank/DDBJ databases">
        <title>Huge and variable diversity of episymbiotic CPR bacteria and DPANN archaea in groundwater ecosystems.</title>
        <authorList>
            <person name="He C.Y."/>
            <person name="Keren R."/>
            <person name="Whittaker M."/>
            <person name="Farag I.F."/>
            <person name="Doudna J."/>
            <person name="Cate J.H.D."/>
            <person name="Banfield J.F."/>
        </authorList>
    </citation>
    <scope>NUCLEOTIDE SEQUENCE</scope>
    <source>
        <strain evidence="1">NC_groundwater_1664_Pr3_B-0.1um_52_9</strain>
    </source>
</reference>
<comment type="caution">
    <text evidence="1">The sequence shown here is derived from an EMBL/GenBank/DDBJ whole genome shotgun (WGS) entry which is preliminary data.</text>
</comment>
<protein>
    <submittedName>
        <fullName evidence="1">Uncharacterized protein</fullName>
    </submittedName>
</protein>
<name>A0A9D6V6X8_9BACT</name>
<gene>
    <name evidence="1" type="ORF">HY912_20205</name>
</gene>
<dbReference type="EMBL" id="JACRDE010000527">
    <property type="protein sequence ID" value="MBI5251823.1"/>
    <property type="molecule type" value="Genomic_DNA"/>
</dbReference>
<sequence>MLKKPKTIEEWRKERLRKAKQEKGFILIPMELWNGEAFHALHKAEQLILLECLAQLRYAPSSKKKQNRIPKEQLFQCGLGWLLNKGEFGLPTKYLQERGIKGGDTIARAKKRLVQVGFMDVVTQGSFSKAGRFRYSDRWRAYNSAALFSEHGQPLYDGPLPGYCHYPNIVKHNVAIANSELLSIDSQEADTLGYVQLDLFNDYAGCSANV</sequence>
<dbReference type="Proteomes" id="UP000807825">
    <property type="component" value="Unassembled WGS sequence"/>
</dbReference>
<dbReference type="AlphaFoldDB" id="A0A9D6V6X8"/>
<evidence type="ECO:0000313" key="2">
    <source>
        <dbReference type="Proteomes" id="UP000807825"/>
    </source>
</evidence>